<accession>A0A1D6QVC1</accession>
<reference evidence="1" key="1">
    <citation type="submission" date="2015-12" db="EMBL/GenBank/DDBJ databases">
        <title>Update maize B73 reference genome by single molecule sequencing technologies.</title>
        <authorList>
            <consortium name="Maize Genome Sequencing Project"/>
            <person name="Ware D."/>
        </authorList>
    </citation>
    <scope>NUCLEOTIDE SEQUENCE</scope>
    <source>
        <tissue evidence="1">Seedling</tissue>
    </source>
</reference>
<evidence type="ECO:0000313" key="1">
    <source>
        <dbReference type="EMBL" id="AQK61307.1"/>
    </source>
</evidence>
<dbReference type="EMBL" id="CM000780">
    <property type="protein sequence ID" value="AQK61307.1"/>
    <property type="molecule type" value="Genomic_DNA"/>
</dbReference>
<organism evidence="1">
    <name type="scientific">Zea mays</name>
    <name type="common">Maize</name>
    <dbReference type="NCBI Taxonomy" id="4577"/>
    <lineage>
        <taxon>Eukaryota</taxon>
        <taxon>Viridiplantae</taxon>
        <taxon>Streptophyta</taxon>
        <taxon>Embryophyta</taxon>
        <taxon>Tracheophyta</taxon>
        <taxon>Spermatophyta</taxon>
        <taxon>Magnoliopsida</taxon>
        <taxon>Liliopsida</taxon>
        <taxon>Poales</taxon>
        <taxon>Poaceae</taxon>
        <taxon>PACMAD clade</taxon>
        <taxon>Panicoideae</taxon>
        <taxon>Andropogonodae</taxon>
        <taxon>Andropogoneae</taxon>
        <taxon>Tripsacinae</taxon>
        <taxon>Zea</taxon>
    </lineage>
</organism>
<name>A0A1D6QVC1_MAIZE</name>
<dbReference type="AlphaFoldDB" id="A0A1D6QVC1"/>
<proteinExistence type="predicted"/>
<gene>
    <name evidence="1" type="ORF">ZEAMMB73_Zm00001d054104</name>
</gene>
<protein>
    <submittedName>
        <fullName evidence="1">ATP binding microtubule motor family protein</fullName>
    </submittedName>
</protein>
<sequence length="103" mass="11666">MFVTEFFADKYRRRDPLASSSLLFLCVLVLATVTPGSSSPRLPLRILLAEPCCQRRRLILDYFIYSADNCELRRHSCHTAPQLSCMSSFLVPSDTSTWLGSSM</sequence>